<dbReference type="AlphaFoldDB" id="A0A0N0RFC4"/>
<reference evidence="1 2" key="1">
    <citation type="journal article" date="2015" name="Genome Announc.">
        <title>Draft Genome Sequence of a Heterotrophic Facultative Anaerobic Thermophilic Bacterium, Ardenticatena maritima Strain 110ST.</title>
        <authorList>
            <person name="Kawaichi S."/>
            <person name="Yoshida T."/>
            <person name="Sako Y."/>
            <person name="Nakamura R."/>
        </authorList>
    </citation>
    <scope>NUCLEOTIDE SEQUENCE [LARGE SCALE GENOMIC DNA]</scope>
    <source>
        <strain evidence="1 2">110S</strain>
    </source>
</reference>
<name>A0A0N0RFC4_9CHLR</name>
<dbReference type="Proteomes" id="UP000037784">
    <property type="component" value="Unassembled WGS sequence"/>
</dbReference>
<reference evidence="2" key="2">
    <citation type="submission" date="2015-08" db="EMBL/GenBank/DDBJ databases">
        <title>Draft Genome Sequence of a Heterotrophic Facultative Anaerobic Bacterium Ardenticatena maritima Strain 110S.</title>
        <authorList>
            <person name="Kawaichi S."/>
            <person name="Yoshida T."/>
            <person name="Sako Y."/>
            <person name="Nakamura R."/>
        </authorList>
    </citation>
    <scope>NUCLEOTIDE SEQUENCE [LARGE SCALE GENOMIC DNA]</scope>
    <source>
        <strain evidence="2">110S</strain>
    </source>
</reference>
<proteinExistence type="predicted"/>
<protein>
    <submittedName>
        <fullName evidence="1">Uncharacterized protein</fullName>
    </submittedName>
</protein>
<accession>A0A0N0RFC4</accession>
<organism evidence="1 2">
    <name type="scientific">Ardenticatena maritima</name>
    <dbReference type="NCBI Taxonomy" id="872965"/>
    <lineage>
        <taxon>Bacteria</taxon>
        <taxon>Bacillati</taxon>
        <taxon>Chloroflexota</taxon>
        <taxon>Ardenticatenia</taxon>
        <taxon>Ardenticatenales</taxon>
        <taxon>Ardenticatenaceae</taxon>
        <taxon>Ardenticatena</taxon>
    </lineage>
</organism>
<evidence type="ECO:0000313" key="2">
    <source>
        <dbReference type="Proteomes" id="UP000037784"/>
    </source>
</evidence>
<dbReference type="EMBL" id="BBZA01000029">
    <property type="protein sequence ID" value="GAP62050.1"/>
    <property type="molecule type" value="Genomic_DNA"/>
</dbReference>
<keyword evidence="2" id="KW-1185">Reference proteome</keyword>
<sequence>MKERTHRHGATVAVVLLARLHGMQRETFVALQNLVSCHTLGYNAHTKQYAQCNFMNLVRPYATATND</sequence>
<evidence type="ECO:0000313" key="1">
    <source>
        <dbReference type="EMBL" id="GAP62050.1"/>
    </source>
</evidence>
<dbReference type="InParanoid" id="A0A0N0RFC4"/>
<comment type="caution">
    <text evidence="1">The sequence shown here is derived from an EMBL/GenBank/DDBJ whole genome shotgun (WGS) entry which is preliminary data.</text>
</comment>
<gene>
    <name evidence="1" type="ORF">ARMA_0473</name>
</gene>